<dbReference type="SUPFAM" id="SSF53474">
    <property type="entry name" value="alpha/beta-Hydrolases"/>
    <property type="match status" value="1"/>
</dbReference>
<dbReference type="EMBL" id="JAWXXX010000001">
    <property type="protein sequence ID" value="MDX5894741.1"/>
    <property type="molecule type" value="Genomic_DNA"/>
</dbReference>
<dbReference type="Gene3D" id="1.10.3020.10">
    <property type="entry name" value="alpha-amino acid ester hydrolase ( Helical cap domain)"/>
    <property type="match status" value="1"/>
</dbReference>
<evidence type="ECO:0000259" key="3">
    <source>
        <dbReference type="SMART" id="SM00939"/>
    </source>
</evidence>
<dbReference type="OrthoDB" id="5240615at2"/>
<dbReference type="InterPro" id="IPR000383">
    <property type="entry name" value="Xaa-Pro-like_dom"/>
</dbReference>
<sequence length="592" mass="63810">MTCARRVAAEFDVPAKMRDGTTLYANVFRPAEGGEYPVLLARLPYGKDGPRDTTYFDPLAAARRGYVVVIQDVRGRFASEGEFVSFAQEAEDGYDSVEWAAGLPGSNGEVGMWGLSYYGKTQLHAASMRPPSLKALAPGQTWGDHLNGASLRGGAQELGLVRNWTVAAIAPDVLFRSHAKDPKGLAQKLPELVKEIDALTRGGGAGFDALPISALPYPGGPDPALVGLGLPAADPFWRKVNVPVEETLAPEIPGLYIGGWYDCFIGETLRQYERVRDRAQKLGGPAPRLLVGPWTHAGFGSSQGDLDFGLASAGLSLDARESLADFQLRFFDAALKDGPEAPDLRFPHPDAPPVRVFVMGENRWRDLESWPPPGASERTWHLHPGGLLSPETPPAGEDSYLYDPEDPVPTLGGQTLLPAAYGIGPLDQRPIETRRDVLVYTSEPLGERLTLLGPVRATLFAATSAPDTDFVVRLTDVHPDGRSIVLADGVVRASERASYPAPGVIEPVEPSPVEPGRVYRYEMDLWATAVALEAGHRLRVHVTSSSFPRWDRNPNTGPGASASGRTEVARQRIAYGPERPGGVTITLVDGRP</sequence>
<dbReference type="GO" id="GO:0008239">
    <property type="term" value="F:dipeptidyl-peptidase activity"/>
    <property type="evidence" value="ECO:0007669"/>
    <property type="project" value="InterPro"/>
</dbReference>
<dbReference type="Proteomes" id="UP001281130">
    <property type="component" value="Unassembled WGS sequence"/>
</dbReference>
<evidence type="ECO:0000256" key="1">
    <source>
        <dbReference type="ARBA" id="ARBA00022801"/>
    </source>
</evidence>
<evidence type="ECO:0000313" key="5">
    <source>
        <dbReference type="EMBL" id="MDX5894741.1"/>
    </source>
</evidence>
<dbReference type="InterPro" id="IPR013736">
    <property type="entry name" value="Xaa-Pro_dipept_C"/>
</dbReference>
<dbReference type="PANTHER" id="PTHR43056:SF10">
    <property type="entry name" value="COCE_NOND FAMILY, PUTATIVE (AFU_ORTHOLOGUE AFUA_7G00600)-RELATED"/>
    <property type="match status" value="1"/>
</dbReference>
<keyword evidence="6" id="KW-1185">Reference proteome</keyword>
<dbReference type="AlphaFoldDB" id="A0A023X4D8"/>
<feature type="compositionally biased region" description="Polar residues" evidence="2">
    <location>
        <begin position="546"/>
        <end position="558"/>
    </location>
</feature>
<protein>
    <submittedName>
        <fullName evidence="4">/NonD: hydrolase CocE/NonD family protein</fullName>
    </submittedName>
    <submittedName>
        <fullName evidence="5">CocE/NonD family hydrolase</fullName>
    </submittedName>
</protein>
<dbReference type="Gene3D" id="2.60.120.260">
    <property type="entry name" value="Galactose-binding domain-like"/>
    <property type="match status" value="1"/>
</dbReference>
<dbReference type="Pfam" id="PF08530">
    <property type="entry name" value="PepX_C"/>
    <property type="match status" value="1"/>
</dbReference>
<evidence type="ECO:0000256" key="2">
    <source>
        <dbReference type="SAM" id="MobiDB-lite"/>
    </source>
</evidence>
<reference evidence="5" key="2">
    <citation type="submission" date="2023-11" db="EMBL/GenBank/DDBJ databases">
        <title>MicrobeMod: A computational toolkit for identifying prokaryotic methylation and restriction-modification with nanopore sequencing.</title>
        <authorList>
            <person name="Crits-Christoph A."/>
            <person name="Kang S.C."/>
            <person name="Lee H."/>
            <person name="Ostrov N."/>
        </authorList>
    </citation>
    <scope>NUCLEOTIDE SEQUENCE</scope>
    <source>
        <strain evidence="5">ATCC 51242</strain>
    </source>
</reference>
<reference evidence="4 6" key="1">
    <citation type="submission" date="2014-03" db="EMBL/GenBank/DDBJ databases">
        <title>Complete genome sequence of the Radio-Resistant Rubrobacter radiotolerans RSPS-4.</title>
        <authorList>
            <person name="Egas C.C."/>
            <person name="Barroso C.C."/>
            <person name="Froufe H.J.C."/>
            <person name="Pacheco J.J."/>
            <person name="Albuquerque L.L."/>
            <person name="da Costa M.M.S."/>
        </authorList>
    </citation>
    <scope>NUCLEOTIDE SEQUENCE [LARGE SCALE GENOMIC DNA]</scope>
    <source>
        <strain evidence="4 6">RSPS-4</strain>
    </source>
</reference>
<evidence type="ECO:0000313" key="4">
    <source>
        <dbReference type="EMBL" id="AHY47337.1"/>
    </source>
</evidence>
<evidence type="ECO:0000313" key="6">
    <source>
        <dbReference type="Proteomes" id="UP000025229"/>
    </source>
</evidence>
<name>A0A023X4D8_RUBRA</name>
<dbReference type="EMBL" id="CP007514">
    <property type="protein sequence ID" value="AHY47337.1"/>
    <property type="molecule type" value="Genomic_DNA"/>
</dbReference>
<keyword evidence="1 4" id="KW-0378">Hydrolase</keyword>
<feature type="region of interest" description="Disordered" evidence="2">
    <location>
        <begin position="546"/>
        <end position="592"/>
    </location>
</feature>
<dbReference type="eggNOG" id="COG2936">
    <property type="taxonomic scope" value="Bacteria"/>
</dbReference>
<dbReference type="InterPro" id="IPR005674">
    <property type="entry name" value="CocE/Ser_esterase"/>
</dbReference>
<dbReference type="InterPro" id="IPR008979">
    <property type="entry name" value="Galactose-bd-like_sf"/>
</dbReference>
<dbReference type="SMART" id="SM00939">
    <property type="entry name" value="PepX_C"/>
    <property type="match status" value="1"/>
</dbReference>
<dbReference type="SUPFAM" id="SSF49785">
    <property type="entry name" value="Galactose-binding domain-like"/>
    <property type="match status" value="1"/>
</dbReference>
<proteinExistence type="predicted"/>
<dbReference type="InterPro" id="IPR029058">
    <property type="entry name" value="AB_hydrolase_fold"/>
</dbReference>
<dbReference type="RefSeq" id="WP_038682503.1">
    <property type="nucleotide sequence ID" value="NZ_CP007514.1"/>
</dbReference>
<dbReference type="PANTHER" id="PTHR43056">
    <property type="entry name" value="PEPTIDASE S9 PROLYL OLIGOPEPTIDASE"/>
    <property type="match status" value="1"/>
</dbReference>
<accession>A0A023X4D8</accession>
<dbReference type="Pfam" id="PF02129">
    <property type="entry name" value="Peptidase_S15"/>
    <property type="match status" value="1"/>
</dbReference>
<dbReference type="Gene3D" id="3.40.50.1820">
    <property type="entry name" value="alpha/beta hydrolase"/>
    <property type="match status" value="1"/>
</dbReference>
<dbReference type="Proteomes" id="UP000025229">
    <property type="component" value="Chromosome"/>
</dbReference>
<dbReference type="KEGG" id="rrd:RradSPS_2054"/>
<dbReference type="STRING" id="42256.RradSPS_2054"/>
<dbReference type="HOGENOM" id="CLU_015590_5_1_11"/>
<dbReference type="NCBIfam" id="TIGR00976">
    <property type="entry name" value="CocE_NonD"/>
    <property type="match status" value="1"/>
</dbReference>
<organism evidence="4 6">
    <name type="scientific">Rubrobacter radiotolerans</name>
    <name type="common">Arthrobacter radiotolerans</name>
    <dbReference type="NCBI Taxonomy" id="42256"/>
    <lineage>
        <taxon>Bacteria</taxon>
        <taxon>Bacillati</taxon>
        <taxon>Actinomycetota</taxon>
        <taxon>Rubrobacteria</taxon>
        <taxon>Rubrobacterales</taxon>
        <taxon>Rubrobacteraceae</taxon>
        <taxon>Rubrobacter</taxon>
    </lineage>
</organism>
<dbReference type="InterPro" id="IPR050585">
    <property type="entry name" value="Xaa-Pro_dipeptidyl-ppase/CocE"/>
</dbReference>
<gene>
    <name evidence="4" type="ORF">RradSPS_2054</name>
    <name evidence="5" type="ORF">SIL72_11985</name>
</gene>
<feature type="domain" description="Xaa-Pro dipeptidyl-peptidase C-terminal" evidence="3">
    <location>
        <begin position="328"/>
        <end position="584"/>
    </location>
</feature>
<dbReference type="PATRIC" id="fig|42256.3.peg.2091"/>